<evidence type="ECO:0000259" key="1">
    <source>
        <dbReference type="Pfam" id="PF13338"/>
    </source>
</evidence>
<evidence type="ECO:0000313" key="3">
    <source>
        <dbReference type="Proteomes" id="UP001252875"/>
    </source>
</evidence>
<dbReference type="EMBL" id="JARPYI010000001">
    <property type="protein sequence ID" value="MDT2598145.1"/>
    <property type="molecule type" value="Genomic_DNA"/>
</dbReference>
<dbReference type="InterPro" id="IPR025159">
    <property type="entry name" value="AbiEi_N"/>
</dbReference>
<dbReference type="Pfam" id="PF13338">
    <property type="entry name" value="AbiEi_4"/>
    <property type="match status" value="1"/>
</dbReference>
<name>A0ABU3ETF4_9ENTE</name>
<dbReference type="RefSeq" id="WP_311821469.1">
    <property type="nucleotide sequence ID" value="NZ_JARPYF010000001.1"/>
</dbReference>
<dbReference type="Proteomes" id="UP001252875">
    <property type="component" value="Unassembled WGS sequence"/>
</dbReference>
<organism evidence="2 3">
    <name type="scientific">Enterococcus hulanensis</name>
    <dbReference type="NCBI Taxonomy" id="2559929"/>
    <lineage>
        <taxon>Bacteria</taxon>
        <taxon>Bacillati</taxon>
        <taxon>Bacillota</taxon>
        <taxon>Bacilli</taxon>
        <taxon>Lactobacillales</taxon>
        <taxon>Enterococcaceae</taxon>
        <taxon>Enterococcus</taxon>
    </lineage>
</organism>
<evidence type="ECO:0000313" key="2">
    <source>
        <dbReference type="EMBL" id="MDT2598145.1"/>
    </source>
</evidence>
<comment type="caution">
    <text evidence="2">The sequence shown here is derived from an EMBL/GenBank/DDBJ whole genome shotgun (WGS) entry which is preliminary data.</text>
</comment>
<sequence>MTKKEMVLRMAADNNGIILTKQLTEVGIYRSVLKDLEDEGKLTKVQHGVYVTKDGYADDFFLLQHRFPSGIYSHETALYLLGYSDRTPIRITMTFPQGTSSKRVKDEDIRPILISKNLDVGKTALYRNGNEIIVYEIERTLVDLIKPRYEADMEQLIPALKRYARNKNDINKLFEYAKLFGVEQKMHDYMGVLL</sequence>
<gene>
    <name evidence="2" type="ORF">P7D85_00075</name>
</gene>
<proteinExistence type="predicted"/>
<accession>A0ABU3ETF4</accession>
<keyword evidence="3" id="KW-1185">Reference proteome</keyword>
<protein>
    <submittedName>
        <fullName evidence="2">Type IV toxin-antitoxin system AbiEi family antitoxin domain-containing protein</fullName>
    </submittedName>
</protein>
<feature type="domain" description="AbiEi antitoxin N-terminal" evidence="1">
    <location>
        <begin position="7"/>
        <end position="51"/>
    </location>
</feature>
<reference evidence="2 3" key="1">
    <citation type="submission" date="2023-03" db="EMBL/GenBank/DDBJ databases">
        <authorList>
            <person name="Shen W."/>
            <person name="Cai J."/>
        </authorList>
    </citation>
    <scope>NUCLEOTIDE SEQUENCE [LARGE SCALE GENOMIC DNA]</scope>
    <source>
        <strain evidence="2 3">D6-4</strain>
    </source>
</reference>